<keyword evidence="5" id="KW-0539">Nucleus</keyword>
<gene>
    <name evidence="8" type="primary">TorERF17</name>
    <name evidence="8" type="ORF">TorRG33x02_338000</name>
</gene>
<dbReference type="InterPro" id="IPR016177">
    <property type="entry name" value="DNA-bd_dom_sf"/>
</dbReference>
<dbReference type="InParanoid" id="A0A2P5AYD0"/>
<dbReference type="Pfam" id="PF00847">
    <property type="entry name" value="AP2"/>
    <property type="match status" value="1"/>
</dbReference>
<dbReference type="STRING" id="63057.A0A2P5AYD0"/>
<dbReference type="CDD" id="cd00018">
    <property type="entry name" value="AP2"/>
    <property type="match status" value="1"/>
</dbReference>
<organism evidence="8 9">
    <name type="scientific">Trema orientale</name>
    <name type="common">Charcoal tree</name>
    <name type="synonym">Celtis orientalis</name>
    <dbReference type="NCBI Taxonomy" id="63057"/>
    <lineage>
        <taxon>Eukaryota</taxon>
        <taxon>Viridiplantae</taxon>
        <taxon>Streptophyta</taxon>
        <taxon>Embryophyta</taxon>
        <taxon>Tracheophyta</taxon>
        <taxon>Spermatophyta</taxon>
        <taxon>Magnoliopsida</taxon>
        <taxon>eudicotyledons</taxon>
        <taxon>Gunneridae</taxon>
        <taxon>Pentapetalae</taxon>
        <taxon>rosids</taxon>
        <taxon>fabids</taxon>
        <taxon>Rosales</taxon>
        <taxon>Cannabaceae</taxon>
        <taxon>Trema</taxon>
    </lineage>
</organism>
<keyword evidence="4" id="KW-0804">Transcription</keyword>
<keyword evidence="3" id="KW-0238">DNA-binding</keyword>
<dbReference type="Gene3D" id="3.30.730.10">
    <property type="entry name" value="AP2/ERF domain"/>
    <property type="match status" value="1"/>
</dbReference>
<accession>A0A2P5AYD0</accession>
<dbReference type="InterPro" id="IPR001471">
    <property type="entry name" value="AP2/ERF_dom"/>
</dbReference>
<dbReference type="PRINTS" id="PR00367">
    <property type="entry name" value="ETHRSPELEMNT"/>
</dbReference>
<feature type="domain" description="AP2/ERF" evidence="7">
    <location>
        <begin position="112"/>
        <end position="170"/>
    </location>
</feature>
<evidence type="ECO:0000256" key="1">
    <source>
        <dbReference type="ARBA" id="ARBA00004123"/>
    </source>
</evidence>
<dbReference type="OrthoDB" id="1163894at2759"/>
<dbReference type="SUPFAM" id="SSF54171">
    <property type="entry name" value="DNA-binding domain"/>
    <property type="match status" value="1"/>
</dbReference>
<evidence type="ECO:0000313" key="8">
    <source>
        <dbReference type="EMBL" id="PON41516.1"/>
    </source>
</evidence>
<dbReference type="PANTHER" id="PTHR31190">
    <property type="entry name" value="DNA-BINDING DOMAIN"/>
    <property type="match status" value="1"/>
</dbReference>
<dbReference type="PANTHER" id="PTHR31190:SF449">
    <property type="entry name" value="AP2_ERF DOMAIN-CONTAINING PROTEIN"/>
    <property type="match status" value="1"/>
</dbReference>
<name>A0A2P5AYD0_TREOI</name>
<dbReference type="EMBL" id="JXTC01000659">
    <property type="protein sequence ID" value="PON41516.1"/>
    <property type="molecule type" value="Genomic_DNA"/>
</dbReference>
<reference evidence="9" key="1">
    <citation type="submission" date="2016-06" db="EMBL/GenBank/DDBJ databases">
        <title>Parallel loss of symbiosis genes in relatives of nitrogen-fixing non-legume Parasponia.</title>
        <authorList>
            <person name="Van Velzen R."/>
            <person name="Holmer R."/>
            <person name="Bu F."/>
            <person name="Rutten L."/>
            <person name="Van Zeijl A."/>
            <person name="Liu W."/>
            <person name="Santuari L."/>
            <person name="Cao Q."/>
            <person name="Sharma T."/>
            <person name="Shen D."/>
            <person name="Roswanjaya Y."/>
            <person name="Wardhani T."/>
            <person name="Kalhor M.S."/>
            <person name="Jansen J."/>
            <person name="Van den Hoogen J."/>
            <person name="Gungor B."/>
            <person name="Hartog M."/>
            <person name="Hontelez J."/>
            <person name="Verver J."/>
            <person name="Yang W.-C."/>
            <person name="Schijlen E."/>
            <person name="Repin R."/>
            <person name="Schilthuizen M."/>
            <person name="Schranz E."/>
            <person name="Heidstra R."/>
            <person name="Miyata K."/>
            <person name="Fedorova E."/>
            <person name="Kohlen W."/>
            <person name="Bisseling T."/>
            <person name="Smit S."/>
            <person name="Geurts R."/>
        </authorList>
    </citation>
    <scope>NUCLEOTIDE SEQUENCE [LARGE SCALE GENOMIC DNA]</scope>
    <source>
        <strain evidence="9">cv. RG33-2</strain>
    </source>
</reference>
<dbReference type="GO" id="GO:0003700">
    <property type="term" value="F:DNA-binding transcription factor activity"/>
    <property type="evidence" value="ECO:0007669"/>
    <property type="project" value="InterPro"/>
</dbReference>
<evidence type="ECO:0000259" key="7">
    <source>
        <dbReference type="PROSITE" id="PS51032"/>
    </source>
</evidence>
<dbReference type="Proteomes" id="UP000237000">
    <property type="component" value="Unassembled WGS sequence"/>
</dbReference>
<dbReference type="InterPro" id="IPR036955">
    <property type="entry name" value="AP2/ERF_dom_sf"/>
</dbReference>
<evidence type="ECO:0000256" key="2">
    <source>
        <dbReference type="ARBA" id="ARBA00023015"/>
    </source>
</evidence>
<proteinExistence type="inferred from homology"/>
<dbReference type="FunFam" id="3.30.730.10:FF:000001">
    <property type="entry name" value="Ethylene-responsive transcription factor 2"/>
    <property type="match status" value="1"/>
</dbReference>
<dbReference type="GO" id="GO:0009873">
    <property type="term" value="P:ethylene-activated signaling pathway"/>
    <property type="evidence" value="ECO:0007669"/>
    <property type="project" value="InterPro"/>
</dbReference>
<dbReference type="SMART" id="SM00380">
    <property type="entry name" value="AP2"/>
    <property type="match status" value="1"/>
</dbReference>
<dbReference type="PROSITE" id="PS51032">
    <property type="entry name" value="AP2_ERF"/>
    <property type="match status" value="1"/>
</dbReference>
<evidence type="ECO:0000256" key="4">
    <source>
        <dbReference type="ARBA" id="ARBA00023163"/>
    </source>
</evidence>
<dbReference type="InterPro" id="IPR044808">
    <property type="entry name" value="ERF_plant"/>
</dbReference>
<sequence length="236" mass="26238">MYGSELASSDLALLDSICHYLLDDTVPLVISSSSDDGAPILTSQSSTSFDNGLVFAENYAELPFKLPKDESYSEDLLAHTSPKFADSREKATDDHSDAAVAREMQAPRSVMHYRGVRKRPWGKYAAEIRDPAKNGSRVWLGTYERAEDAALAYDRAAFKIRGSKAKLNFPHLIGSDCVNYEPVRVKPKRRRLSQELNNGNGSPVLSSKRNRTVMEVDSVVFNSVSWVEESGVIKYI</sequence>
<comment type="similarity">
    <text evidence="6">Belongs to the AP2/ERF transcription factor family. ERF subfamily.</text>
</comment>
<evidence type="ECO:0000313" key="9">
    <source>
        <dbReference type="Proteomes" id="UP000237000"/>
    </source>
</evidence>
<protein>
    <submittedName>
        <fullName evidence="8">AP2/ERF transcription factor</fullName>
    </submittedName>
</protein>
<comment type="subcellular location">
    <subcellularLocation>
        <location evidence="1">Nucleus</location>
    </subcellularLocation>
</comment>
<evidence type="ECO:0000256" key="6">
    <source>
        <dbReference type="ARBA" id="ARBA00024343"/>
    </source>
</evidence>
<evidence type="ECO:0000256" key="5">
    <source>
        <dbReference type="ARBA" id="ARBA00023242"/>
    </source>
</evidence>
<evidence type="ECO:0000256" key="3">
    <source>
        <dbReference type="ARBA" id="ARBA00023125"/>
    </source>
</evidence>
<comment type="caution">
    <text evidence="8">The sequence shown here is derived from an EMBL/GenBank/DDBJ whole genome shotgun (WGS) entry which is preliminary data.</text>
</comment>
<keyword evidence="9" id="KW-1185">Reference proteome</keyword>
<dbReference type="AlphaFoldDB" id="A0A2P5AYD0"/>
<dbReference type="GO" id="GO:0005634">
    <property type="term" value="C:nucleus"/>
    <property type="evidence" value="ECO:0007669"/>
    <property type="project" value="UniProtKB-SubCell"/>
</dbReference>
<keyword evidence="2" id="KW-0805">Transcription regulation</keyword>
<dbReference type="GO" id="GO:0003677">
    <property type="term" value="F:DNA binding"/>
    <property type="evidence" value="ECO:0007669"/>
    <property type="project" value="UniProtKB-KW"/>
</dbReference>